<dbReference type="InterPro" id="IPR023081">
    <property type="entry name" value="Cell_div_FtsB"/>
</dbReference>
<keyword evidence="4" id="KW-1133">Transmembrane helix</keyword>
<evidence type="ECO:0000256" key="2">
    <source>
        <dbReference type="ARBA" id="ARBA00022618"/>
    </source>
</evidence>
<keyword evidence="6" id="KW-0131">Cell cycle</keyword>
<dbReference type="PANTHER" id="PTHR37485:SF1">
    <property type="entry name" value="CELL DIVISION PROTEIN FTSB"/>
    <property type="match status" value="1"/>
</dbReference>
<dbReference type="GO" id="GO:0030428">
    <property type="term" value="C:cell septum"/>
    <property type="evidence" value="ECO:0007669"/>
    <property type="project" value="TreeGrafter"/>
</dbReference>
<evidence type="ECO:0000256" key="4">
    <source>
        <dbReference type="ARBA" id="ARBA00022989"/>
    </source>
</evidence>
<dbReference type="KEGG" id="dmm:dnm_049780"/>
<evidence type="ECO:0000256" key="6">
    <source>
        <dbReference type="ARBA" id="ARBA00023306"/>
    </source>
</evidence>
<protein>
    <submittedName>
        <fullName evidence="7">Septum formation initiator domain-containing protein</fullName>
    </submittedName>
</protein>
<evidence type="ECO:0000256" key="1">
    <source>
        <dbReference type="ARBA" id="ARBA00022475"/>
    </source>
</evidence>
<keyword evidence="2" id="KW-0132">Cell division</keyword>
<proteinExistence type="predicted"/>
<organism evidence="7 8">
    <name type="scientific">Desulfonema magnum</name>
    <dbReference type="NCBI Taxonomy" id="45655"/>
    <lineage>
        <taxon>Bacteria</taxon>
        <taxon>Pseudomonadati</taxon>
        <taxon>Thermodesulfobacteriota</taxon>
        <taxon>Desulfobacteria</taxon>
        <taxon>Desulfobacterales</taxon>
        <taxon>Desulfococcaceae</taxon>
        <taxon>Desulfonema</taxon>
    </lineage>
</organism>
<keyword evidence="3" id="KW-0812">Transmembrane</keyword>
<keyword evidence="8" id="KW-1185">Reference proteome</keyword>
<dbReference type="GO" id="GO:0043093">
    <property type="term" value="P:FtsZ-dependent cytokinesis"/>
    <property type="evidence" value="ECO:0007669"/>
    <property type="project" value="TreeGrafter"/>
</dbReference>
<keyword evidence="5" id="KW-0472">Membrane</keyword>
<dbReference type="Proteomes" id="UP000663722">
    <property type="component" value="Chromosome"/>
</dbReference>
<dbReference type="PANTHER" id="PTHR37485">
    <property type="entry name" value="CELL DIVISION PROTEIN FTSB"/>
    <property type="match status" value="1"/>
</dbReference>
<evidence type="ECO:0000313" key="8">
    <source>
        <dbReference type="Proteomes" id="UP000663722"/>
    </source>
</evidence>
<dbReference type="AlphaFoldDB" id="A0A975GPE8"/>
<accession>A0A975GPE8</accession>
<sequence length="95" mass="10837">MLNLKQNMLVTSAIAALFCLFLLIIFGDKGLADLNMLKKARDGLKDKNEMLVQENISLYHSIERLKNDLVFIENIARQELGVVSKNEIIFKISKQ</sequence>
<evidence type="ECO:0000256" key="5">
    <source>
        <dbReference type="ARBA" id="ARBA00023136"/>
    </source>
</evidence>
<evidence type="ECO:0000256" key="3">
    <source>
        <dbReference type="ARBA" id="ARBA00022692"/>
    </source>
</evidence>
<dbReference type="Pfam" id="PF04977">
    <property type="entry name" value="DivIC"/>
    <property type="match status" value="1"/>
</dbReference>
<dbReference type="EMBL" id="CP061800">
    <property type="protein sequence ID" value="QTA88931.1"/>
    <property type="molecule type" value="Genomic_DNA"/>
</dbReference>
<dbReference type="InterPro" id="IPR007060">
    <property type="entry name" value="FtsL/DivIC"/>
</dbReference>
<name>A0A975GPE8_9BACT</name>
<evidence type="ECO:0000313" key="7">
    <source>
        <dbReference type="EMBL" id="QTA88931.1"/>
    </source>
</evidence>
<dbReference type="RefSeq" id="WP_207683474.1">
    <property type="nucleotide sequence ID" value="NZ_CP061800.1"/>
</dbReference>
<keyword evidence="1" id="KW-1003">Cell membrane</keyword>
<gene>
    <name evidence="7" type="ORF">dnm_049780</name>
</gene>
<reference evidence="7" key="1">
    <citation type="journal article" date="2021" name="Microb. Physiol.">
        <title>Proteogenomic Insights into the Physiology of Marine, Sulfate-Reducing, Filamentous Desulfonema limicola and Desulfonema magnum.</title>
        <authorList>
            <person name="Schnaars V."/>
            <person name="Wohlbrand L."/>
            <person name="Scheve S."/>
            <person name="Hinrichs C."/>
            <person name="Reinhardt R."/>
            <person name="Rabus R."/>
        </authorList>
    </citation>
    <scope>NUCLEOTIDE SEQUENCE</scope>
    <source>
        <strain evidence="7">4be13</strain>
    </source>
</reference>